<sequence length="152" mass="16124">MATQIVAGVLLVSPVLQRLLEITRELPPEPGVFLGPFWLALVSPAYWLGQVPTLFYIAALWPAARVFQELDSGKPFSAAAARALNGIGTCLCLGGLCAITFVPYGVSLLSGQPKATDISIHILPLVLIVVGLVMNALGRVGAKLQTELEDFV</sequence>
<evidence type="ECO:0000256" key="1">
    <source>
        <dbReference type="SAM" id="Phobius"/>
    </source>
</evidence>
<feature type="transmembrane region" description="Helical" evidence="1">
    <location>
        <begin position="118"/>
        <end position="137"/>
    </location>
</feature>
<reference evidence="3" key="1">
    <citation type="submission" date="2011-03" db="EMBL/GenBank/DDBJ databases">
        <title>Draft genome sequence of Brevundimonas diminuta.</title>
        <authorList>
            <person name="Brown P.J.B."/>
            <person name="Buechlein A."/>
            <person name="Hemmerich C."/>
            <person name="Brun Y.V."/>
        </authorList>
    </citation>
    <scope>NUCLEOTIDE SEQUENCE [LARGE SCALE GENOMIC DNA]</scope>
    <source>
        <strain evidence="3">C19</strain>
    </source>
</reference>
<organism evidence="2 3">
    <name type="scientific">Asticcacaulis biprosthecium C19</name>
    <dbReference type="NCBI Taxonomy" id="715226"/>
    <lineage>
        <taxon>Bacteria</taxon>
        <taxon>Pseudomonadati</taxon>
        <taxon>Pseudomonadota</taxon>
        <taxon>Alphaproteobacteria</taxon>
        <taxon>Caulobacterales</taxon>
        <taxon>Caulobacteraceae</taxon>
        <taxon>Asticcacaulis</taxon>
    </lineage>
</organism>
<gene>
    <name evidence="2" type="ORF">ABI_10340</name>
</gene>
<feature type="transmembrane region" description="Helical" evidence="1">
    <location>
        <begin position="41"/>
        <end position="62"/>
    </location>
</feature>
<dbReference type="STRING" id="715226.ABI_10340"/>
<protein>
    <recommendedName>
        <fullName evidence="4">DUF2975 domain-containing protein</fullName>
    </recommendedName>
</protein>
<dbReference type="HOGENOM" id="CLU_1718582_0_0_5"/>
<dbReference type="Pfam" id="PF11188">
    <property type="entry name" value="DUF2975"/>
    <property type="match status" value="1"/>
</dbReference>
<accession>F4QH60</accession>
<keyword evidence="3" id="KW-1185">Reference proteome</keyword>
<evidence type="ECO:0000313" key="3">
    <source>
        <dbReference type="Proteomes" id="UP000006512"/>
    </source>
</evidence>
<feature type="transmembrane region" description="Helical" evidence="1">
    <location>
        <begin position="83"/>
        <end position="106"/>
    </location>
</feature>
<evidence type="ECO:0008006" key="4">
    <source>
        <dbReference type="Google" id="ProtNLM"/>
    </source>
</evidence>
<name>F4QH60_9CAUL</name>
<evidence type="ECO:0000313" key="2">
    <source>
        <dbReference type="EMBL" id="EGF92597.1"/>
    </source>
</evidence>
<dbReference type="InterPro" id="IPR021354">
    <property type="entry name" value="DUF2975"/>
</dbReference>
<proteinExistence type="predicted"/>
<keyword evidence="1" id="KW-1133">Transmembrane helix</keyword>
<dbReference type="Proteomes" id="UP000006512">
    <property type="component" value="Unassembled WGS sequence"/>
</dbReference>
<keyword evidence="1" id="KW-0812">Transmembrane</keyword>
<dbReference type="EMBL" id="GL883077">
    <property type="protein sequence ID" value="EGF92597.1"/>
    <property type="molecule type" value="Genomic_DNA"/>
</dbReference>
<dbReference type="AlphaFoldDB" id="F4QH60"/>
<keyword evidence="1" id="KW-0472">Membrane</keyword>